<keyword evidence="2" id="KW-1185">Reference proteome</keyword>
<protein>
    <submittedName>
        <fullName evidence="1">Uncharacterized protein</fullName>
    </submittedName>
</protein>
<dbReference type="KEGG" id="esj:SJ05684_b59520"/>
<reference evidence="1 2" key="1">
    <citation type="submission" date="2017-08" db="EMBL/GenBank/DDBJ databases">
        <title>Multipartite genome sequences of Sinorhizobium species nodulating soybeans.</title>
        <authorList>
            <person name="Tian C.F."/>
        </authorList>
    </citation>
    <scope>NUCLEOTIDE SEQUENCE [LARGE SCALE GENOMIC DNA]</scope>
    <source>
        <strain evidence="1 2">CCBAU 05684</strain>
        <plasmid evidence="2">psj05684b</plasmid>
    </source>
</reference>
<sequence length="55" mass="6080">MNGYERRIDGVDSLGLRESVEVVMRTGITSRSPALIEGLFRVHCAIRSSCRQGEA</sequence>
<dbReference type="EMBL" id="CP023068">
    <property type="protein sequence ID" value="ASY66934.1"/>
    <property type="molecule type" value="Genomic_DNA"/>
</dbReference>
<geneLocation type="plasmid" evidence="2">
    <name>psj05684b</name>
</geneLocation>
<gene>
    <name evidence="1" type="ORF">SJ05684_b59520</name>
</gene>
<name>A0A249PMN6_9HYPH</name>
<dbReference type="AlphaFoldDB" id="A0A249PMN6"/>
<organism evidence="1 2">
    <name type="scientific">Sinorhizobium sojae CCBAU 05684</name>
    <dbReference type="NCBI Taxonomy" id="716928"/>
    <lineage>
        <taxon>Bacteria</taxon>
        <taxon>Pseudomonadati</taxon>
        <taxon>Pseudomonadota</taxon>
        <taxon>Alphaproteobacteria</taxon>
        <taxon>Hyphomicrobiales</taxon>
        <taxon>Rhizobiaceae</taxon>
        <taxon>Sinorhizobium/Ensifer group</taxon>
        <taxon>Sinorhizobium</taxon>
    </lineage>
</organism>
<proteinExistence type="predicted"/>
<evidence type="ECO:0000313" key="1">
    <source>
        <dbReference type="EMBL" id="ASY66934.1"/>
    </source>
</evidence>
<keyword evidence="1" id="KW-0614">Plasmid</keyword>
<evidence type="ECO:0000313" key="2">
    <source>
        <dbReference type="Proteomes" id="UP000217211"/>
    </source>
</evidence>
<accession>A0A249PMN6</accession>
<dbReference type="Proteomes" id="UP000217211">
    <property type="component" value="Plasmid pSJ05684b"/>
</dbReference>